<feature type="domain" description="6-hydroxymethylpterin diphosphokinase MptE-like" evidence="1">
    <location>
        <begin position="550"/>
        <end position="720"/>
    </location>
</feature>
<keyword evidence="4" id="KW-1185">Reference proteome</keyword>
<dbReference type="PANTHER" id="PTHR41786:SF1">
    <property type="entry name" value="6-HYDROXYMETHYLPTERIN DIPHOSPHOKINASE MPTE-LIKE DOMAIN-CONTAINING PROTEIN"/>
    <property type="match status" value="1"/>
</dbReference>
<dbReference type="PANTHER" id="PTHR41786">
    <property type="entry name" value="MOTILITY ACCESSORY FACTOR MAF"/>
    <property type="match status" value="1"/>
</dbReference>
<protein>
    <recommendedName>
        <fullName evidence="5">DUF115 domain-containing protein</fullName>
    </recommendedName>
</protein>
<gene>
    <name evidence="3" type="ORF">GCM10007414_24910</name>
</gene>
<evidence type="ECO:0000313" key="4">
    <source>
        <dbReference type="Proteomes" id="UP000651977"/>
    </source>
</evidence>
<organism evidence="3 4">
    <name type="scientific">Agarivorans gilvus</name>
    <dbReference type="NCBI Taxonomy" id="680279"/>
    <lineage>
        <taxon>Bacteria</taxon>
        <taxon>Pseudomonadati</taxon>
        <taxon>Pseudomonadota</taxon>
        <taxon>Gammaproteobacteria</taxon>
        <taxon>Alteromonadales</taxon>
        <taxon>Alteromonadaceae</taxon>
        <taxon>Agarivorans</taxon>
    </lineage>
</organism>
<evidence type="ECO:0000259" key="2">
    <source>
        <dbReference type="Pfam" id="PF20157"/>
    </source>
</evidence>
<evidence type="ECO:0000313" key="3">
    <source>
        <dbReference type="EMBL" id="GGB10555.1"/>
    </source>
</evidence>
<proteinExistence type="predicted"/>
<dbReference type="Pfam" id="PF01973">
    <property type="entry name" value="MptE-like"/>
    <property type="match status" value="1"/>
</dbReference>
<comment type="caution">
    <text evidence="3">The sequence shown here is derived from an EMBL/GenBank/DDBJ whole genome shotgun (WGS) entry which is preliminary data.</text>
</comment>
<dbReference type="Pfam" id="PF20157">
    <property type="entry name" value="Maf_flag10_N"/>
    <property type="match status" value="2"/>
</dbReference>
<name>A0ABQ1I3W3_9ALTE</name>
<dbReference type="EMBL" id="BMDY01000014">
    <property type="protein sequence ID" value="GGB10555.1"/>
    <property type="molecule type" value="Genomic_DNA"/>
</dbReference>
<evidence type="ECO:0008006" key="5">
    <source>
        <dbReference type="Google" id="ProtNLM"/>
    </source>
</evidence>
<evidence type="ECO:0000259" key="1">
    <source>
        <dbReference type="Pfam" id="PF01973"/>
    </source>
</evidence>
<reference evidence="4" key="1">
    <citation type="journal article" date="2019" name="Int. J. Syst. Evol. Microbiol.">
        <title>The Global Catalogue of Microorganisms (GCM) 10K type strain sequencing project: providing services to taxonomists for standard genome sequencing and annotation.</title>
        <authorList>
            <consortium name="The Broad Institute Genomics Platform"/>
            <consortium name="The Broad Institute Genome Sequencing Center for Infectious Disease"/>
            <person name="Wu L."/>
            <person name="Ma J."/>
        </authorList>
    </citation>
    <scope>NUCLEOTIDE SEQUENCE [LARGE SCALE GENOMIC DNA]</scope>
    <source>
        <strain evidence="4">CGMCC 1.10131</strain>
    </source>
</reference>
<accession>A0ABQ1I3W3</accession>
<sequence length="958" mass="110370">MLFNVSYQVHPDEETQQQLEASMGAFTKRRFYQNFKAFSQLFPELANSVGKCQLKTYAPFVTKAKYLNVSNNLKGRALYKLNPYQQVDKQLQSFSKFSLISKRTPNKASEPPSTVKPGSSLKSYFPDLGINYQPLGEASDNLIILGSGLGLHLDKLLASKSWNKVLLVEPSLELLHISLYTANWMSVLRYVSQQQCEFSLVAGVDGKNNFKHIDEWVDHCSLNDSYLVRHYHYNEFNQLDLALAAGDVALGNFNSFQPIDLSRDREFECNNPLMDCWVDAVPSQSVEDTHQVTLAHSRFKRNFDTLRKHFPDVAHAFDGYDLTFWQLFTMPNGELNLFHRINGDMLFSESPMQESRQYYQHYLKSPRIENLDARYILRKPSPFLHYKYSDELRRLVQKLPSERRQLPEKIPSFIMYGCSLGHHIETLLLEHKVDHFTLYEPSWDFFYASLFVINWEKIINIAEQEERHLYLSIGDDGSNLFNDIHNLLKHRGINILPYTFFFTSYFNENLDKSIRTTREKLQILTNIIEYFDHSIFNLAHTSHLLKQDNCYVMLKDKPALIKDELKNTPVFIVGNGPSLDHSIDVIKENIDKAVIVSCGTSLKALYELGIKPDFHAEVEQTNATTLWISQVPDKHWLKDISLVSVCGVHPNVAALFKDCYLGMKLGEASTVAYGRMNSVFDEFQGILYSYPTVSNCAISSLIKLGFKNLYLFGVDLGFKDVSRHHSQHSAYYKKDGEALYDYNRHGIGFRVKGNFGDDVFTKHEFKFSAEVISESLAEAPDVDCYNTSDGAFIENTHPLTLDSVLLLNPVVDKNKFKARLKNEAYKSVSKDIIDSFDSFYSQDAFNYHFDKVRSLWEQPCESWEQALEKMDRQDKLFKESAQDLHSLFYFLLRGSGSFCLTYMTRLAFSAEDESLCMERLADAIDVWKNYLDDAKAFYLEHYGEFDKTNAPLEGAEFG</sequence>
<dbReference type="RefSeq" id="WP_055732094.1">
    <property type="nucleotide sequence ID" value="NZ_BMDY01000014.1"/>
</dbReference>
<dbReference type="InterPro" id="IPR002826">
    <property type="entry name" value="MptE-like"/>
</dbReference>
<feature type="domain" description="Glycosyltransferase Maf N-terminal" evidence="2">
    <location>
        <begin position="298"/>
        <end position="524"/>
    </location>
</feature>
<dbReference type="Gene3D" id="3.90.1480.10">
    <property type="entry name" value="Alpha-2,3-sialyltransferase"/>
    <property type="match status" value="1"/>
</dbReference>
<dbReference type="InterPro" id="IPR045376">
    <property type="entry name" value="Maf_N"/>
</dbReference>
<dbReference type="Proteomes" id="UP000651977">
    <property type="component" value="Unassembled WGS sequence"/>
</dbReference>
<feature type="domain" description="Glycosyltransferase Maf N-terminal" evidence="2">
    <location>
        <begin position="30"/>
        <end position="238"/>
    </location>
</feature>